<organism evidence="3 4">
    <name type="scientific">Neoroseomonas alkaliterrae</name>
    <dbReference type="NCBI Taxonomy" id="1452450"/>
    <lineage>
        <taxon>Bacteria</taxon>
        <taxon>Pseudomonadati</taxon>
        <taxon>Pseudomonadota</taxon>
        <taxon>Alphaproteobacteria</taxon>
        <taxon>Acetobacterales</taxon>
        <taxon>Acetobacteraceae</taxon>
        <taxon>Neoroseomonas</taxon>
    </lineage>
</organism>
<accession>A0A840Y6S5</accession>
<dbReference type="EMBL" id="JACIJE010000015">
    <property type="protein sequence ID" value="MBB5691651.1"/>
    <property type="molecule type" value="Genomic_DNA"/>
</dbReference>
<feature type="transmembrane region" description="Helical" evidence="2">
    <location>
        <begin position="25"/>
        <end position="42"/>
    </location>
</feature>
<dbReference type="RefSeq" id="WP_211842427.1">
    <property type="nucleotide sequence ID" value="NZ_JAAEDJ010000043.1"/>
</dbReference>
<gene>
    <name evidence="3" type="ORF">FHS88_003812</name>
</gene>
<evidence type="ECO:0000256" key="1">
    <source>
        <dbReference type="SAM" id="MobiDB-lite"/>
    </source>
</evidence>
<feature type="region of interest" description="Disordered" evidence="1">
    <location>
        <begin position="54"/>
        <end position="73"/>
    </location>
</feature>
<keyword evidence="2" id="KW-1133">Transmembrane helix</keyword>
<proteinExistence type="predicted"/>
<reference evidence="3 4" key="1">
    <citation type="submission" date="2020-08" db="EMBL/GenBank/DDBJ databases">
        <title>Genomic Encyclopedia of Type Strains, Phase IV (KMG-IV): sequencing the most valuable type-strain genomes for metagenomic binning, comparative biology and taxonomic classification.</title>
        <authorList>
            <person name="Goeker M."/>
        </authorList>
    </citation>
    <scope>NUCLEOTIDE SEQUENCE [LARGE SCALE GENOMIC DNA]</scope>
    <source>
        <strain evidence="3 4">DSM 25895</strain>
    </source>
</reference>
<evidence type="ECO:0000313" key="4">
    <source>
        <dbReference type="Proteomes" id="UP000562254"/>
    </source>
</evidence>
<name>A0A840Y6S5_9PROT</name>
<sequence length="73" mass="7597">MERTGAAPEQVAEAVRVNTEARLQALKIGLLIMAAVAALAIIPASRLPAYRPGEIPAARAPAPPAMREEEAPA</sequence>
<keyword evidence="4" id="KW-1185">Reference proteome</keyword>
<protein>
    <submittedName>
        <fullName evidence="3">Uncharacterized protein</fullName>
    </submittedName>
</protein>
<keyword evidence="2" id="KW-0812">Transmembrane</keyword>
<evidence type="ECO:0000313" key="3">
    <source>
        <dbReference type="EMBL" id="MBB5691651.1"/>
    </source>
</evidence>
<dbReference type="Proteomes" id="UP000562254">
    <property type="component" value="Unassembled WGS sequence"/>
</dbReference>
<dbReference type="AlphaFoldDB" id="A0A840Y6S5"/>
<comment type="caution">
    <text evidence="3">The sequence shown here is derived from an EMBL/GenBank/DDBJ whole genome shotgun (WGS) entry which is preliminary data.</text>
</comment>
<keyword evidence="2" id="KW-0472">Membrane</keyword>
<evidence type="ECO:0000256" key="2">
    <source>
        <dbReference type="SAM" id="Phobius"/>
    </source>
</evidence>